<dbReference type="PANTHER" id="PTHR42305:SF1">
    <property type="entry name" value="MEMBRANE PROTEIN RV1733C-RELATED"/>
    <property type="match status" value="1"/>
</dbReference>
<evidence type="ECO:0008006" key="4">
    <source>
        <dbReference type="Google" id="ProtNLM"/>
    </source>
</evidence>
<organism evidence="2 3">
    <name type="scientific">Streptomyces pseudovenezuelae</name>
    <dbReference type="NCBI Taxonomy" id="67350"/>
    <lineage>
        <taxon>Bacteria</taxon>
        <taxon>Bacillati</taxon>
        <taxon>Actinomycetota</taxon>
        <taxon>Actinomycetes</taxon>
        <taxon>Kitasatosporales</taxon>
        <taxon>Streptomycetaceae</taxon>
        <taxon>Streptomyces</taxon>
        <taxon>Streptomyces aurantiacus group</taxon>
    </lineage>
</organism>
<dbReference type="Proteomes" id="UP000053039">
    <property type="component" value="Unassembled WGS sequence"/>
</dbReference>
<name>A0A101N5J9_9ACTN</name>
<proteinExistence type="predicted"/>
<keyword evidence="1" id="KW-0812">Transmembrane</keyword>
<evidence type="ECO:0000313" key="3">
    <source>
        <dbReference type="Proteomes" id="UP000053039"/>
    </source>
</evidence>
<sequence length="187" mass="20212">MRKVWWWRWRRNPLRRRSDRLEAWLVLVTWTLALLGGLLAGVEAGAAMAGDLAARRAALHTVSAVLVEKADRTGTVTADGTAETVRAKVRWKAPDGSPHTGLARVAPGSAAGTSVTVWNDRDGDLVRAPLNMAEARLQSVLTGVLVAAAAGAVVCGGGHWARLRLDRRRLRDWEAEWARVAPSGGRT</sequence>
<comment type="caution">
    <text evidence="2">The sequence shown here is derived from an EMBL/GenBank/DDBJ whole genome shotgun (WGS) entry which is preliminary data.</text>
</comment>
<reference evidence="2 3" key="1">
    <citation type="submission" date="2015-10" db="EMBL/GenBank/DDBJ databases">
        <title>Draft genome sequence of Streptomyces pseudovenezuelae DSM 40212, type strain for the species Streptomyces pseudovenezuelae.</title>
        <authorList>
            <person name="Ruckert C."/>
            <person name="Winkler A."/>
            <person name="Kalinowski J."/>
            <person name="Kampfer P."/>
            <person name="Glaeser S."/>
        </authorList>
    </citation>
    <scope>NUCLEOTIDE SEQUENCE [LARGE SCALE GENOMIC DNA]</scope>
    <source>
        <strain evidence="2 3">DSM 40212</strain>
    </source>
</reference>
<dbReference type="InterPro" id="IPR039708">
    <property type="entry name" value="MT1774/Rv1733c-like"/>
</dbReference>
<dbReference type="OrthoDB" id="4213157at2"/>
<feature type="transmembrane region" description="Helical" evidence="1">
    <location>
        <begin position="140"/>
        <end position="161"/>
    </location>
</feature>
<protein>
    <recommendedName>
        <fullName evidence="4">Proline rich protein membrane protein</fullName>
    </recommendedName>
</protein>
<keyword evidence="1" id="KW-1133">Transmembrane helix</keyword>
<gene>
    <name evidence="2" type="ORF">AQI94_19235</name>
</gene>
<evidence type="ECO:0000313" key="2">
    <source>
        <dbReference type="EMBL" id="KUM86938.1"/>
    </source>
</evidence>
<dbReference type="PANTHER" id="PTHR42305">
    <property type="entry name" value="MEMBRANE PROTEIN RV1733C-RELATED"/>
    <property type="match status" value="1"/>
</dbReference>
<dbReference type="EMBL" id="LMWM01000019">
    <property type="protein sequence ID" value="KUM86938.1"/>
    <property type="molecule type" value="Genomic_DNA"/>
</dbReference>
<accession>A0A101N5J9</accession>
<dbReference type="AlphaFoldDB" id="A0A101N5J9"/>
<keyword evidence="1" id="KW-0472">Membrane</keyword>
<evidence type="ECO:0000256" key="1">
    <source>
        <dbReference type="SAM" id="Phobius"/>
    </source>
</evidence>